<accession>A0A4Q1CED8</accession>
<keyword evidence="1 2" id="KW-0378">Hydrolase</keyword>
<reference evidence="2 3" key="1">
    <citation type="submission" date="2019-01" db="EMBL/GenBank/DDBJ databases">
        <title>Lacibacter sp. strain TTM-7.</title>
        <authorList>
            <person name="Chen W.-M."/>
        </authorList>
    </citation>
    <scope>NUCLEOTIDE SEQUENCE [LARGE SCALE GENOMIC DNA]</scope>
    <source>
        <strain evidence="2 3">TTM-7</strain>
    </source>
</reference>
<evidence type="ECO:0000256" key="1">
    <source>
        <dbReference type="ARBA" id="ARBA00022801"/>
    </source>
</evidence>
<dbReference type="PANTHER" id="PTHR33886">
    <property type="entry name" value="UNSATURATED RHAMNOGALACTURONAN HYDROLASE (EUROFUNG)"/>
    <property type="match status" value="1"/>
</dbReference>
<dbReference type="Pfam" id="PF07470">
    <property type="entry name" value="Glyco_hydro_88"/>
    <property type="match status" value="1"/>
</dbReference>
<dbReference type="EMBL" id="SDHW01000007">
    <property type="protein sequence ID" value="RXK58024.1"/>
    <property type="molecule type" value="Genomic_DNA"/>
</dbReference>
<dbReference type="InterPro" id="IPR012341">
    <property type="entry name" value="6hp_glycosidase-like_sf"/>
</dbReference>
<dbReference type="OrthoDB" id="6381507at2"/>
<dbReference type="Proteomes" id="UP000290204">
    <property type="component" value="Unassembled WGS sequence"/>
</dbReference>
<protein>
    <submittedName>
        <fullName evidence="2">Glycosyl hydrolase family 88</fullName>
    </submittedName>
</protein>
<evidence type="ECO:0000313" key="3">
    <source>
        <dbReference type="Proteomes" id="UP000290204"/>
    </source>
</evidence>
<evidence type="ECO:0000313" key="2">
    <source>
        <dbReference type="EMBL" id="RXK58024.1"/>
    </source>
</evidence>
<dbReference type="AlphaFoldDB" id="A0A4Q1CED8"/>
<organism evidence="2 3">
    <name type="scientific">Lacibacter luteus</name>
    <dbReference type="NCBI Taxonomy" id="2508719"/>
    <lineage>
        <taxon>Bacteria</taxon>
        <taxon>Pseudomonadati</taxon>
        <taxon>Bacteroidota</taxon>
        <taxon>Chitinophagia</taxon>
        <taxon>Chitinophagales</taxon>
        <taxon>Chitinophagaceae</taxon>
        <taxon>Lacibacter</taxon>
    </lineage>
</organism>
<dbReference type="InterPro" id="IPR008928">
    <property type="entry name" value="6-hairpin_glycosidase_sf"/>
</dbReference>
<proteinExistence type="predicted"/>
<dbReference type="InterPro" id="IPR010905">
    <property type="entry name" value="Glyco_hydro_88"/>
</dbReference>
<sequence>MIKSLVRSVRYSADRTTKTQRHKGTRRKFFVLLSVLNVFVVPSFAQIEYAKQMAATIMKQYKDSMVVKKYASHLEQDKLPTGDRPANWNYEIGVVLMGFERLWKITNDQTYIDYTKHIIDHFITADGHIRTYVMDEYNSDNIPPGRQLLRLHALYKDEKYKVAAQTLRDQISIQPRNKVGGFWHKLKYPSQMWLDGLYMIEPFYAEYAVVNKQQQDFNDVINQFVWMEKYGRDAKTGLLYHGWDESKLQGWTNKQTGVSPEFWSRSMGWYMMALVDVLDFIPKEHPRRKELISILNRLSTAIVKFQDAKSGVWWQVTDKANKEKNYLESSGTAMFVFALAKGIRMNYLPATFNAPLQKAYNGMIKEFVTTDANGQYHFIQAVAGAGLGGIPYRDGTYEYYVNEPRRDDDLKAIGPFIQACIEMDLLKKKPLTPKGG</sequence>
<dbReference type="GO" id="GO:0005975">
    <property type="term" value="P:carbohydrate metabolic process"/>
    <property type="evidence" value="ECO:0007669"/>
    <property type="project" value="InterPro"/>
</dbReference>
<dbReference type="SUPFAM" id="SSF48208">
    <property type="entry name" value="Six-hairpin glycosidases"/>
    <property type="match status" value="1"/>
</dbReference>
<name>A0A4Q1CED8_9BACT</name>
<dbReference type="InterPro" id="IPR052043">
    <property type="entry name" value="PolySaccharide_Degr_Enz"/>
</dbReference>
<keyword evidence="3" id="KW-1185">Reference proteome</keyword>
<dbReference type="GO" id="GO:0016787">
    <property type="term" value="F:hydrolase activity"/>
    <property type="evidence" value="ECO:0007669"/>
    <property type="project" value="UniProtKB-KW"/>
</dbReference>
<gene>
    <name evidence="2" type="ORF">ESA94_18590</name>
</gene>
<comment type="caution">
    <text evidence="2">The sequence shown here is derived from an EMBL/GenBank/DDBJ whole genome shotgun (WGS) entry which is preliminary data.</text>
</comment>
<dbReference type="Gene3D" id="1.50.10.10">
    <property type="match status" value="1"/>
</dbReference>
<dbReference type="PANTHER" id="PTHR33886:SF8">
    <property type="entry name" value="UNSATURATED RHAMNOGALACTURONAN HYDROLASE (EUROFUNG)"/>
    <property type="match status" value="1"/>
</dbReference>